<dbReference type="EMBL" id="VTFT01000001">
    <property type="protein sequence ID" value="TYT27506.1"/>
    <property type="molecule type" value="Genomic_DNA"/>
</dbReference>
<dbReference type="Proteomes" id="UP000324973">
    <property type="component" value="Unassembled WGS sequence"/>
</dbReference>
<evidence type="ECO:0000256" key="1">
    <source>
        <dbReference type="ARBA" id="ARBA00004651"/>
    </source>
</evidence>
<reference evidence="8 9" key="1">
    <citation type="submission" date="2019-08" db="EMBL/GenBank/DDBJ databases">
        <title>Luteimonas viscosus sp. nov., isolated from soil of a sunflower field.</title>
        <authorList>
            <person name="Jianli Z."/>
            <person name="Ying Z."/>
        </authorList>
    </citation>
    <scope>NUCLEOTIDE SEQUENCE [LARGE SCALE GENOMIC DNA]</scope>
    <source>
        <strain evidence="8 9">XBU10</strain>
    </source>
</reference>
<evidence type="ECO:0000313" key="9">
    <source>
        <dbReference type="Proteomes" id="UP000324973"/>
    </source>
</evidence>
<gene>
    <name evidence="8" type="ORF">FZO89_05430</name>
</gene>
<dbReference type="Pfam" id="PF07681">
    <property type="entry name" value="DoxX"/>
    <property type="match status" value="1"/>
</dbReference>
<feature type="transmembrane region" description="Helical" evidence="7">
    <location>
        <begin position="118"/>
        <end position="141"/>
    </location>
</feature>
<dbReference type="PANTHER" id="PTHR33452">
    <property type="entry name" value="OXIDOREDUCTASE CATD-RELATED"/>
    <property type="match status" value="1"/>
</dbReference>
<protein>
    <submittedName>
        <fullName evidence="8">DoxX family protein</fullName>
    </submittedName>
</protein>
<evidence type="ECO:0000256" key="7">
    <source>
        <dbReference type="SAM" id="Phobius"/>
    </source>
</evidence>
<evidence type="ECO:0000313" key="8">
    <source>
        <dbReference type="EMBL" id="TYT27506.1"/>
    </source>
</evidence>
<sequence length="157" mass="16813">MRAWERVRAALAGPAGEGLGLLAARIGLAVVFWRSGRTKVVEGSWLQVSDSTRFLFAEEYAGVPLPPDLAATLATWGEFALPLLLLAGLATPVAAAGILAMTLVIQVFVYPAAWPTHLLWSALALLLLSRGGGMFSLDAMLRSLTDRQRTRQGIART</sequence>
<evidence type="ECO:0000256" key="6">
    <source>
        <dbReference type="ARBA" id="ARBA00023136"/>
    </source>
</evidence>
<keyword evidence="4 7" id="KW-0812">Transmembrane</keyword>
<dbReference type="OrthoDB" id="121744at2"/>
<comment type="similarity">
    <text evidence="2">Belongs to the DoxX family.</text>
</comment>
<keyword evidence="6 7" id="KW-0472">Membrane</keyword>
<feature type="transmembrane region" description="Helical" evidence="7">
    <location>
        <begin position="83"/>
        <end position="112"/>
    </location>
</feature>
<dbReference type="PANTHER" id="PTHR33452:SF1">
    <property type="entry name" value="INNER MEMBRANE PROTEIN YPHA-RELATED"/>
    <property type="match status" value="1"/>
</dbReference>
<dbReference type="InterPro" id="IPR051907">
    <property type="entry name" value="DoxX-like_oxidoreductase"/>
</dbReference>
<proteinExistence type="inferred from homology"/>
<name>A0A5D4XSD7_9GAMM</name>
<evidence type="ECO:0000256" key="4">
    <source>
        <dbReference type="ARBA" id="ARBA00022692"/>
    </source>
</evidence>
<keyword evidence="3" id="KW-1003">Cell membrane</keyword>
<organism evidence="8 9">
    <name type="scientific">Luteimonas viscosa</name>
    <dbReference type="NCBI Taxonomy" id="1132694"/>
    <lineage>
        <taxon>Bacteria</taxon>
        <taxon>Pseudomonadati</taxon>
        <taxon>Pseudomonadota</taxon>
        <taxon>Gammaproteobacteria</taxon>
        <taxon>Lysobacterales</taxon>
        <taxon>Lysobacteraceae</taxon>
        <taxon>Luteimonas</taxon>
    </lineage>
</organism>
<evidence type="ECO:0000256" key="3">
    <source>
        <dbReference type="ARBA" id="ARBA00022475"/>
    </source>
</evidence>
<comment type="caution">
    <text evidence="8">The sequence shown here is derived from an EMBL/GenBank/DDBJ whole genome shotgun (WGS) entry which is preliminary data.</text>
</comment>
<accession>A0A5D4XSD7</accession>
<keyword evidence="9" id="KW-1185">Reference proteome</keyword>
<dbReference type="AlphaFoldDB" id="A0A5D4XSD7"/>
<dbReference type="InterPro" id="IPR032808">
    <property type="entry name" value="DoxX"/>
</dbReference>
<evidence type="ECO:0000256" key="5">
    <source>
        <dbReference type="ARBA" id="ARBA00022989"/>
    </source>
</evidence>
<evidence type="ECO:0000256" key="2">
    <source>
        <dbReference type="ARBA" id="ARBA00006679"/>
    </source>
</evidence>
<comment type="subcellular location">
    <subcellularLocation>
        <location evidence="1">Cell membrane</location>
        <topology evidence="1">Multi-pass membrane protein</topology>
    </subcellularLocation>
</comment>
<dbReference type="GO" id="GO:0005886">
    <property type="term" value="C:plasma membrane"/>
    <property type="evidence" value="ECO:0007669"/>
    <property type="project" value="UniProtKB-SubCell"/>
</dbReference>
<keyword evidence="5 7" id="KW-1133">Transmembrane helix</keyword>